<proteinExistence type="predicted"/>
<evidence type="ECO:0000313" key="1">
    <source>
        <dbReference type="EMBL" id="KAJ0174459.1"/>
    </source>
</evidence>
<keyword evidence="2" id="KW-1185">Reference proteome</keyword>
<evidence type="ECO:0000313" key="2">
    <source>
        <dbReference type="Proteomes" id="UP000824533"/>
    </source>
</evidence>
<gene>
    <name evidence="1" type="ORF">K1T71_009567</name>
</gene>
<organism evidence="1 2">
    <name type="scientific">Dendrolimus kikuchii</name>
    <dbReference type="NCBI Taxonomy" id="765133"/>
    <lineage>
        <taxon>Eukaryota</taxon>
        <taxon>Metazoa</taxon>
        <taxon>Ecdysozoa</taxon>
        <taxon>Arthropoda</taxon>
        <taxon>Hexapoda</taxon>
        <taxon>Insecta</taxon>
        <taxon>Pterygota</taxon>
        <taxon>Neoptera</taxon>
        <taxon>Endopterygota</taxon>
        <taxon>Lepidoptera</taxon>
        <taxon>Glossata</taxon>
        <taxon>Ditrysia</taxon>
        <taxon>Bombycoidea</taxon>
        <taxon>Lasiocampidae</taxon>
        <taxon>Dendrolimus</taxon>
    </lineage>
</organism>
<accession>A0ACC1CSS9</accession>
<protein>
    <submittedName>
        <fullName evidence="1">Uncharacterized protein</fullName>
    </submittedName>
</protein>
<sequence length="677" mass="77824">MDLGLRGTAIASLEDLSLRRRSIPSTFLQCSSLDMFCNREYQLHLNLKEEPSIINLLAFLEKRAWAMEVSMARPIPAPEEHFVGIAPVGMSMATHATAQEGQRDTATCLYCKCQHKLFKYATFDIPSNIQILMAADVFFQIILPGKQHDSSVEHLANSSSNQHSSSSHFLNTKFGYVVAGTFSNISQSQYMQKKIVNLMCKSCDYEINKNLENFWKIEAVPEVFQEGNVESEQCENFFRETVELTNNKFQVSLPLKISLKYMNKMLGDSFHLALKRFHNTERKLQREPLLYNQYKAFIDEYVALGHGSYINIDKYDFTCDPVYFLPHHAVLRPDKKTTKCRVVFDASMLTSKSRCLNDLLLNGPTVQRDLIDILLLFRLGSYVFSTDLKSMFRCIGLKPEYRSLQLILWREAPSENIKCIELNTVTYGFKCSTFLATRCLLELALRYEKEYPIASFILRNQTYVDDILVSSMSIELLQEMKDQLINLLSLGGFQAHKWSSNCSDMLRDIPKEKQHFDDVDIQKENYFLKTLGVTYNTKTDSFKISCPEPHDTEPNTKRDILSYLARFYDPLGLAGPITVLAKVIIQKLWLAKLDWDSALPKDLHSIWMKFYSNLINMTPIYVNRNVTPQGTHSIQLIGFADAASSTAYGCCLYLRVSDEKETNFYKPRLPLTDFYKI</sequence>
<name>A0ACC1CSS9_9NEOP</name>
<dbReference type="Proteomes" id="UP000824533">
    <property type="component" value="Linkage Group LG17"/>
</dbReference>
<reference evidence="1 2" key="1">
    <citation type="journal article" date="2021" name="Front. Genet.">
        <title>Chromosome-Level Genome Assembly Reveals Significant Gene Expansion in the Toll and IMD Signaling Pathways of Dendrolimus kikuchii.</title>
        <authorList>
            <person name="Zhou J."/>
            <person name="Wu P."/>
            <person name="Xiong Z."/>
            <person name="Liu N."/>
            <person name="Zhao N."/>
            <person name="Ji M."/>
            <person name="Qiu Y."/>
            <person name="Yang B."/>
        </authorList>
    </citation>
    <scope>NUCLEOTIDE SEQUENCE [LARGE SCALE GENOMIC DNA]</scope>
    <source>
        <strain evidence="1">Ann1</strain>
    </source>
</reference>
<comment type="caution">
    <text evidence="1">The sequence shown here is derived from an EMBL/GenBank/DDBJ whole genome shotgun (WGS) entry which is preliminary data.</text>
</comment>
<dbReference type="EMBL" id="CM034403">
    <property type="protein sequence ID" value="KAJ0174459.1"/>
    <property type="molecule type" value="Genomic_DNA"/>
</dbReference>